<accession>A0A0B2RHQ6</accession>
<comment type="subcellular location">
    <subcellularLocation>
        <location evidence="1">Nucleus</location>
    </subcellularLocation>
</comment>
<name>A0A0B2RHQ6_GLYSO</name>
<dbReference type="Proteomes" id="UP000053555">
    <property type="component" value="Unassembled WGS sequence"/>
</dbReference>
<dbReference type="InterPro" id="IPR000232">
    <property type="entry name" value="HSF_DNA-bd"/>
</dbReference>
<organism evidence="7">
    <name type="scientific">Glycine soja</name>
    <name type="common">Wild soybean</name>
    <dbReference type="NCBI Taxonomy" id="3848"/>
    <lineage>
        <taxon>Eukaryota</taxon>
        <taxon>Viridiplantae</taxon>
        <taxon>Streptophyta</taxon>
        <taxon>Embryophyta</taxon>
        <taxon>Tracheophyta</taxon>
        <taxon>Spermatophyta</taxon>
        <taxon>Magnoliopsida</taxon>
        <taxon>eudicotyledons</taxon>
        <taxon>Gunneridae</taxon>
        <taxon>Pentapetalae</taxon>
        <taxon>rosids</taxon>
        <taxon>fabids</taxon>
        <taxon>Fabales</taxon>
        <taxon>Fabaceae</taxon>
        <taxon>Papilionoideae</taxon>
        <taxon>50 kb inversion clade</taxon>
        <taxon>NPAAA clade</taxon>
        <taxon>indigoferoid/millettioid clade</taxon>
        <taxon>Phaseoleae</taxon>
        <taxon>Glycine</taxon>
        <taxon>Glycine subgen. Soja</taxon>
    </lineage>
</organism>
<protein>
    <submittedName>
        <fullName evidence="7">Heat stress transcription factor A-3</fullName>
    </submittedName>
</protein>
<dbReference type="GO" id="GO:0000978">
    <property type="term" value="F:RNA polymerase II cis-regulatory region sequence-specific DNA binding"/>
    <property type="evidence" value="ECO:0007669"/>
    <property type="project" value="TreeGrafter"/>
</dbReference>
<keyword evidence="4" id="KW-0539">Nucleus</keyword>
<keyword evidence="3" id="KW-0238">DNA-binding</keyword>
<evidence type="ECO:0000313" key="7">
    <source>
        <dbReference type="EMBL" id="KHN31844.1"/>
    </source>
</evidence>
<evidence type="ECO:0000256" key="2">
    <source>
        <dbReference type="ARBA" id="ARBA00023016"/>
    </source>
</evidence>
<gene>
    <name evidence="7" type="ORF">glysoja_046880</name>
</gene>
<dbReference type="PANTHER" id="PTHR10015">
    <property type="entry name" value="HEAT SHOCK TRANSCRIPTION FACTOR"/>
    <property type="match status" value="1"/>
</dbReference>
<dbReference type="GO" id="GO:0005634">
    <property type="term" value="C:nucleus"/>
    <property type="evidence" value="ECO:0007669"/>
    <property type="project" value="UniProtKB-SubCell"/>
</dbReference>
<evidence type="ECO:0000256" key="3">
    <source>
        <dbReference type="ARBA" id="ARBA00023125"/>
    </source>
</evidence>
<dbReference type="AlphaFoldDB" id="A0A0B2RHQ6"/>
<dbReference type="InterPro" id="IPR036390">
    <property type="entry name" value="WH_DNA-bd_sf"/>
</dbReference>
<dbReference type="GO" id="GO:0034605">
    <property type="term" value="P:cellular response to heat"/>
    <property type="evidence" value="ECO:0007669"/>
    <property type="project" value="TreeGrafter"/>
</dbReference>
<dbReference type="PANTHER" id="PTHR10015:SF337">
    <property type="entry name" value="HEAT STRESS TRANSCRIPTION FACTOR A-3"/>
    <property type="match status" value="1"/>
</dbReference>
<keyword evidence="2" id="KW-0346">Stress response</keyword>
<dbReference type="GO" id="GO:0003700">
    <property type="term" value="F:DNA-binding transcription factor activity"/>
    <property type="evidence" value="ECO:0007669"/>
    <property type="project" value="InterPro"/>
</dbReference>
<dbReference type="Pfam" id="PF00447">
    <property type="entry name" value="HSF_DNA-bind"/>
    <property type="match status" value="1"/>
</dbReference>
<reference evidence="7" key="1">
    <citation type="submission" date="2014-07" db="EMBL/GenBank/DDBJ databases">
        <title>Identification of a novel salt tolerance gene in wild soybean by whole-genome sequencing.</title>
        <authorList>
            <person name="Lam H.-M."/>
            <person name="Qi X."/>
            <person name="Li M.-W."/>
            <person name="Liu X."/>
            <person name="Xie M."/>
            <person name="Ni M."/>
            <person name="Xu X."/>
        </authorList>
    </citation>
    <scope>NUCLEOTIDE SEQUENCE [LARGE SCALE GENOMIC DNA]</scope>
    <source>
        <tissue evidence="7">Root</tissue>
    </source>
</reference>
<feature type="domain" description="HSF-type DNA-binding" evidence="6">
    <location>
        <begin position="64"/>
        <end position="129"/>
    </location>
</feature>
<evidence type="ECO:0000256" key="1">
    <source>
        <dbReference type="ARBA" id="ARBA00004123"/>
    </source>
</evidence>
<sequence length="129" mass="14550">MVSGSYILVLKETKFEYSEPVLYLDVGIWHPLAPISSPSCPLPVARNTISICLSHPLECLQGNPVPAFLSKTFDPVDDPSLDPIMSWCYSGVSYMVWDPTLFARHVLPMNFKHNNFSSFVRQLNTYVVI</sequence>
<evidence type="ECO:0000259" key="6">
    <source>
        <dbReference type="SMART" id="SM00415"/>
    </source>
</evidence>
<dbReference type="SMART" id="SM00415">
    <property type="entry name" value="HSF"/>
    <property type="match status" value="1"/>
</dbReference>
<evidence type="ECO:0000256" key="5">
    <source>
        <dbReference type="RuleBase" id="RU004020"/>
    </source>
</evidence>
<dbReference type="InterPro" id="IPR036388">
    <property type="entry name" value="WH-like_DNA-bd_sf"/>
</dbReference>
<dbReference type="SUPFAM" id="SSF46785">
    <property type="entry name" value="Winged helix' DNA-binding domain"/>
    <property type="match status" value="1"/>
</dbReference>
<dbReference type="GO" id="GO:0006357">
    <property type="term" value="P:regulation of transcription by RNA polymerase II"/>
    <property type="evidence" value="ECO:0007669"/>
    <property type="project" value="TreeGrafter"/>
</dbReference>
<dbReference type="Gene3D" id="1.10.10.10">
    <property type="entry name" value="Winged helix-like DNA-binding domain superfamily/Winged helix DNA-binding domain"/>
    <property type="match status" value="1"/>
</dbReference>
<comment type="similarity">
    <text evidence="5">Belongs to the HSF family.</text>
</comment>
<proteinExistence type="inferred from homology"/>
<evidence type="ECO:0000256" key="4">
    <source>
        <dbReference type="ARBA" id="ARBA00023242"/>
    </source>
</evidence>
<dbReference type="EMBL" id="KN650465">
    <property type="protein sequence ID" value="KHN31844.1"/>
    <property type="molecule type" value="Genomic_DNA"/>
</dbReference>
<dbReference type="PRINTS" id="PR00056">
    <property type="entry name" value="HSFDOMAIN"/>
</dbReference>